<comment type="caution">
    <text evidence="4">The sequence shown here is derived from an EMBL/GenBank/DDBJ whole genome shotgun (WGS) entry which is preliminary data.</text>
</comment>
<feature type="region of interest" description="Disordered" evidence="1">
    <location>
        <begin position="276"/>
        <end position="343"/>
    </location>
</feature>
<dbReference type="AlphaFoldDB" id="A0AAD2FGH3"/>
<evidence type="ECO:0000313" key="4">
    <source>
        <dbReference type="EMBL" id="CAJ1929467.1"/>
    </source>
</evidence>
<dbReference type="Proteomes" id="UP001295423">
    <property type="component" value="Unassembled WGS sequence"/>
</dbReference>
<keyword evidence="2" id="KW-0472">Membrane</keyword>
<feature type="compositionally biased region" description="Acidic residues" evidence="1">
    <location>
        <begin position="120"/>
        <end position="174"/>
    </location>
</feature>
<proteinExistence type="predicted"/>
<organism evidence="4 5">
    <name type="scientific">Cylindrotheca closterium</name>
    <dbReference type="NCBI Taxonomy" id="2856"/>
    <lineage>
        <taxon>Eukaryota</taxon>
        <taxon>Sar</taxon>
        <taxon>Stramenopiles</taxon>
        <taxon>Ochrophyta</taxon>
        <taxon>Bacillariophyta</taxon>
        <taxon>Bacillariophyceae</taxon>
        <taxon>Bacillariophycidae</taxon>
        <taxon>Bacillariales</taxon>
        <taxon>Bacillariaceae</taxon>
        <taxon>Cylindrotheca</taxon>
    </lineage>
</organism>
<feature type="transmembrane region" description="Helical" evidence="2">
    <location>
        <begin position="220"/>
        <end position="238"/>
    </location>
</feature>
<sequence length="343" mass="38132">MIPRAFLLLLLVSATVLADTHHGLIRKRQLSDALEERRHTHRGLALKYHNKEQEEHLANMIHRNLQHHQAKMEGGRNLKHHHKHHPTEAEIEAESKEEMEAEAIESAKEEEIKEEAIVMADEDDEDDDDDDDDEADDEDDDDDDEADDDDDDDEDADDEDDDDDDDDEDSEEEAAAPAIATVEEAPIEPETEQVIVSEAAVEDESPIAAIFDGADLNESYWVGGIVGFGLVVLLVGMARRRGQKRSRPSNVETLNLHHNLRDPEIEMVLHSGTGLSSKVLGGGSKRNSTPSFGNNKEDEPIWSIRHSMTSATGPEAKAAVKTARPSKKNSPPASAFKQHKSKF</sequence>
<dbReference type="EMBL" id="CAKOGP040000080">
    <property type="protein sequence ID" value="CAJ1929467.1"/>
    <property type="molecule type" value="Genomic_DNA"/>
</dbReference>
<feature type="chain" id="PRO_5042088914" evidence="3">
    <location>
        <begin position="19"/>
        <end position="343"/>
    </location>
</feature>
<accession>A0AAD2FGH3</accession>
<keyword evidence="2" id="KW-1133">Transmembrane helix</keyword>
<feature type="region of interest" description="Disordered" evidence="1">
    <location>
        <begin position="75"/>
        <end position="189"/>
    </location>
</feature>
<keyword evidence="5" id="KW-1185">Reference proteome</keyword>
<gene>
    <name evidence="4" type="ORF">CYCCA115_LOCUS1690</name>
</gene>
<feature type="signal peptide" evidence="3">
    <location>
        <begin position="1"/>
        <end position="18"/>
    </location>
</feature>
<feature type="compositionally biased region" description="Basic and acidic residues" evidence="1">
    <location>
        <begin position="105"/>
        <end position="116"/>
    </location>
</feature>
<name>A0AAD2FGH3_9STRA</name>
<evidence type="ECO:0000256" key="1">
    <source>
        <dbReference type="SAM" id="MobiDB-lite"/>
    </source>
</evidence>
<keyword evidence="3" id="KW-0732">Signal</keyword>
<reference evidence="4" key="1">
    <citation type="submission" date="2023-08" db="EMBL/GenBank/DDBJ databases">
        <authorList>
            <person name="Audoor S."/>
            <person name="Bilcke G."/>
        </authorList>
    </citation>
    <scope>NUCLEOTIDE SEQUENCE</scope>
</reference>
<protein>
    <submittedName>
        <fullName evidence="4">Uncharacterized protein</fullName>
    </submittedName>
</protein>
<keyword evidence="2" id="KW-0812">Transmembrane</keyword>
<evidence type="ECO:0000313" key="5">
    <source>
        <dbReference type="Proteomes" id="UP001295423"/>
    </source>
</evidence>
<evidence type="ECO:0000256" key="2">
    <source>
        <dbReference type="SAM" id="Phobius"/>
    </source>
</evidence>
<evidence type="ECO:0000256" key="3">
    <source>
        <dbReference type="SAM" id="SignalP"/>
    </source>
</evidence>